<accession>A0ABV8L3C4</accession>
<reference evidence="2" key="1">
    <citation type="journal article" date="2019" name="Int. J. Syst. Evol. Microbiol.">
        <title>The Global Catalogue of Microorganisms (GCM) 10K type strain sequencing project: providing services to taxonomists for standard genome sequencing and annotation.</title>
        <authorList>
            <consortium name="The Broad Institute Genomics Platform"/>
            <consortium name="The Broad Institute Genome Sequencing Center for Infectious Disease"/>
            <person name="Wu L."/>
            <person name="Ma J."/>
        </authorList>
    </citation>
    <scope>NUCLEOTIDE SEQUENCE [LARGE SCALE GENOMIC DNA]</scope>
    <source>
        <strain evidence="2">CGMCC 4.7204</strain>
    </source>
</reference>
<sequence>MAKSDLHSLARDFAARLSNLLNKTVCNGIRLNASVEPGTAVVVVSNESKRQDLARTAGVPICHRGKAKLHLTISVRLALDDFSEYLMVVSSVMALSRAADGSGELLHYDYERHKEDGYTEAHLHVCACSDEWSALLPDTPLKKLHLPVGGWRFRPTLEDVIEFLIVEGLAEGRAGWQEVLDQSRLEFQMIQLRAAIRRHPDVAREALAKLEKEEQAKLAQ</sequence>
<organism evidence="1 2">
    <name type="scientific">Nocardia rhizosphaerae</name>
    <dbReference type="NCBI Taxonomy" id="1691571"/>
    <lineage>
        <taxon>Bacteria</taxon>
        <taxon>Bacillati</taxon>
        <taxon>Actinomycetota</taxon>
        <taxon>Actinomycetes</taxon>
        <taxon>Mycobacteriales</taxon>
        <taxon>Nocardiaceae</taxon>
        <taxon>Nocardia</taxon>
    </lineage>
</organism>
<name>A0ABV8L3C4_9NOCA</name>
<dbReference type="Proteomes" id="UP001595767">
    <property type="component" value="Unassembled WGS sequence"/>
</dbReference>
<dbReference type="EMBL" id="JBHSBA010000003">
    <property type="protein sequence ID" value="MFC4124914.1"/>
    <property type="molecule type" value="Genomic_DNA"/>
</dbReference>
<comment type="caution">
    <text evidence="1">The sequence shown here is derived from an EMBL/GenBank/DDBJ whole genome shotgun (WGS) entry which is preliminary data.</text>
</comment>
<evidence type="ECO:0000313" key="2">
    <source>
        <dbReference type="Proteomes" id="UP001595767"/>
    </source>
</evidence>
<proteinExistence type="predicted"/>
<evidence type="ECO:0000313" key="1">
    <source>
        <dbReference type="EMBL" id="MFC4124914.1"/>
    </source>
</evidence>
<gene>
    <name evidence="1" type="ORF">ACFOW8_08245</name>
</gene>
<protein>
    <submittedName>
        <fullName evidence="1">Uncharacterized protein</fullName>
    </submittedName>
</protein>
<dbReference type="RefSeq" id="WP_378547780.1">
    <property type="nucleotide sequence ID" value="NZ_JBHSBA010000003.1"/>
</dbReference>
<keyword evidence="2" id="KW-1185">Reference proteome</keyword>